<protein>
    <submittedName>
        <fullName evidence="9">Uncharacterized protein</fullName>
    </submittedName>
</protein>
<dbReference type="PANTHER" id="PTHR16201">
    <property type="entry name" value="SEVEN TRANSMEMBRANE PROTEIN 1-RELATED"/>
    <property type="match status" value="1"/>
</dbReference>
<reference evidence="9 10" key="1">
    <citation type="submission" date="2018-03" db="EMBL/GenBank/DDBJ databases">
        <authorList>
            <person name="Guldener U."/>
        </authorList>
    </citation>
    <scope>NUCLEOTIDE SEQUENCE [LARGE SCALE GENOMIC DNA]</scope>
    <source>
        <strain evidence="9 10">NBRC100155</strain>
    </source>
</reference>
<dbReference type="Gene3D" id="1.20.1280.290">
    <property type="match status" value="2"/>
</dbReference>
<feature type="compositionally biased region" description="Basic and acidic residues" evidence="7">
    <location>
        <begin position="517"/>
        <end position="528"/>
    </location>
</feature>
<evidence type="ECO:0000256" key="6">
    <source>
        <dbReference type="ARBA" id="ARBA00050768"/>
    </source>
</evidence>
<accession>A0A5C3DXS4</accession>
<organism evidence="9 10">
    <name type="scientific">Ustilago trichophora</name>
    <dbReference type="NCBI Taxonomy" id="86804"/>
    <lineage>
        <taxon>Eukaryota</taxon>
        <taxon>Fungi</taxon>
        <taxon>Dikarya</taxon>
        <taxon>Basidiomycota</taxon>
        <taxon>Ustilaginomycotina</taxon>
        <taxon>Ustilaginomycetes</taxon>
        <taxon>Ustilaginales</taxon>
        <taxon>Ustilaginaceae</taxon>
        <taxon>Ustilago</taxon>
    </lineage>
</organism>
<dbReference type="Pfam" id="PF04193">
    <property type="entry name" value="PQ-loop"/>
    <property type="match status" value="2"/>
</dbReference>
<feature type="transmembrane region" description="Helical" evidence="8">
    <location>
        <begin position="76"/>
        <end position="95"/>
    </location>
</feature>
<feature type="transmembrane region" description="Helical" evidence="8">
    <location>
        <begin position="681"/>
        <end position="704"/>
    </location>
</feature>
<feature type="compositionally biased region" description="Basic residues" evidence="7">
    <location>
        <begin position="164"/>
        <end position="173"/>
    </location>
</feature>
<dbReference type="FunFam" id="1.20.1280.290:FF:000009">
    <property type="entry name" value="PQ loop repeat family protein"/>
    <property type="match status" value="1"/>
</dbReference>
<evidence type="ECO:0000256" key="7">
    <source>
        <dbReference type="SAM" id="MobiDB-lite"/>
    </source>
</evidence>
<feature type="region of interest" description="Disordered" evidence="7">
    <location>
        <begin position="462"/>
        <end position="604"/>
    </location>
</feature>
<evidence type="ECO:0000313" key="10">
    <source>
        <dbReference type="Proteomes" id="UP000324022"/>
    </source>
</evidence>
<dbReference type="InterPro" id="IPR051415">
    <property type="entry name" value="LAAT-1"/>
</dbReference>
<feature type="region of interest" description="Disordered" evidence="7">
    <location>
        <begin position="271"/>
        <end position="308"/>
    </location>
</feature>
<keyword evidence="2 8" id="KW-0812">Transmembrane</keyword>
<dbReference type="Proteomes" id="UP000324022">
    <property type="component" value="Unassembled WGS sequence"/>
</dbReference>
<evidence type="ECO:0000256" key="8">
    <source>
        <dbReference type="SAM" id="Phobius"/>
    </source>
</evidence>
<evidence type="ECO:0000313" key="9">
    <source>
        <dbReference type="EMBL" id="SPO23022.1"/>
    </source>
</evidence>
<feature type="transmembrane region" description="Helical" evidence="8">
    <location>
        <begin position="608"/>
        <end position="631"/>
    </location>
</feature>
<dbReference type="InterPro" id="IPR006603">
    <property type="entry name" value="PQ-loop_rpt"/>
</dbReference>
<dbReference type="PANTHER" id="PTHR16201:SF34">
    <property type="entry name" value="LYSOSOMAL AMINO ACID TRANSPORTER 1"/>
    <property type="match status" value="1"/>
</dbReference>
<feature type="transmembrane region" description="Helical" evidence="8">
    <location>
        <begin position="651"/>
        <end position="669"/>
    </location>
</feature>
<dbReference type="GO" id="GO:0034488">
    <property type="term" value="P:basic amino acid transmembrane export from vacuole"/>
    <property type="evidence" value="ECO:0007669"/>
    <property type="project" value="TreeGrafter"/>
</dbReference>
<comment type="similarity">
    <text evidence="5">Belongs to the laat-1 family.</text>
</comment>
<feature type="compositionally biased region" description="Basic and acidic residues" evidence="7">
    <location>
        <begin position="187"/>
        <end position="197"/>
    </location>
</feature>
<feature type="compositionally biased region" description="Basic residues" evidence="7">
    <location>
        <begin position="273"/>
        <end position="283"/>
    </location>
</feature>
<evidence type="ECO:0000256" key="4">
    <source>
        <dbReference type="ARBA" id="ARBA00023136"/>
    </source>
</evidence>
<evidence type="ECO:0000256" key="3">
    <source>
        <dbReference type="ARBA" id="ARBA00022989"/>
    </source>
</evidence>
<feature type="transmembrane region" description="Helical" evidence="8">
    <location>
        <begin position="724"/>
        <end position="745"/>
    </location>
</feature>
<comment type="catalytic activity">
    <reaction evidence="6">
        <text>L-histidine(out) + L-arginine(in) = L-histidine(in) + L-arginine(out)</text>
        <dbReference type="Rhea" id="RHEA:71063"/>
        <dbReference type="ChEBI" id="CHEBI:32682"/>
        <dbReference type="ChEBI" id="CHEBI:57595"/>
    </reaction>
</comment>
<feature type="compositionally biased region" description="Low complexity" evidence="7">
    <location>
        <begin position="284"/>
        <end position="305"/>
    </location>
</feature>
<keyword evidence="4 8" id="KW-0472">Membrane</keyword>
<keyword evidence="3 8" id="KW-1133">Transmembrane helix</keyword>
<dbReference type="FunFam" id="1.20.1280.290:FF:000028">
    <property type="entry name" value="Vacuolar membrane protein, putative"/>
    <property type="match status" value="1"/>
</dbReference>
<evidence type="ECO:0000256" key="2">
    <source>
        <dbReference type="ARBA" id="ARBA00022692"/>
    </source>
</evidence>
<keyword evidence="10" id="KW-1185">Reference proteome</keyword>
<feature type="region of interest" description="Disordered" evidence="7">
    <location>
        <begin position="328"/>
        <end position="403"/>
    </location>
</feature>
<sequence length="752" mass="82523">MLSWIGAIDRQTVSDLSGTLSFVVWLFAQSPQIYENYRRGSVDGLSPVFLTQWMLGDATNLIGCILTQQLPFQIAVATYFCCIDVCIMGQFIFYWNKSRKERARRSKSKSRQRSNSLTSPYPANPYSVLSETSELLGGRTSRHNSYLRSTSRRRDLSHSQQLIHPHRHAHTHHDPHAPLIPSAITDKPGDAPHADRTQHRHHDSSRSRSRHPPPLSRTGSSDTVSAVGGGSVANYRALSDAALSVAQLAQEAARRREAMLHHVHLADEDYFSHRRPRSYRSKSRASSSPNHSQPPSRSRSRVNSNDLGRPETLKADLAASARSLLAATGEGEVSTTRRTRLPRSMSSRRERVVGNVDFVPSALSPTRESRDLDDADAAAKTIARDEDQETEPESISGGSASYDDAAPALMADSVASLATLSTDCSTDSFSVEPRGRDMVRTATLIDATPTSGVVTPIVAEMRRDGTTSPFSANSSSDGTARHASPHPMLRNNTDRMSMSHHHLGQHESNESSDDEEVRNVDKAPDHDRKARKRRTHDSTRESSPSAPMHQSVDTLKDGSRKRTMTRSNSSRSHTNRLAVMPLTASTSTALGSKKRAGTKSPSSMRRSIGMVLLGIMMITSLPSTSSAAIPTDTPLLFALLDDETAASWRRLVGRMSAWLCALLYITSRIPQIWENHIRRSVAGLSILLFIAAFSGNLLYTISVLANPAASGEDARVYLQESLPFLLGSGGTLVFDLIIVGQWLAWRKNGVSI</sequence>
<feature type="compositionally biased region" description="Basic residues" evidence="7">
    <location>
        <begin position="198"/>
        <end position="211"/>
    </location>
</feature>
<gene>
    <name evidence="9" type="ORF">UTRI_01700</name>
</gene>
<dbReference type="GO" id="GO:0015174">
    <property type="term" value="F:basic amino acid transmembrane transporter activity"/>
    <property type="evidence" value="ECO:0007669"/>
    <property type="project" value="TreeGrafter"/>
</dbReference>
<dbReference type="OrthoDB" id="8048523at2759"/>
<feature type="compositionally biased region" description="Polar residues" evidence="7">
    <location>
        <begin position="466"/>
        <end position="478"/>
    </location>
</feature>
<dbReference type="GO" id="GO:0000329">
    <property type="term" value="C:fungal-type vacuole membrane"/>
    <property type="evidence" value="ECO:0007669"/>
    <property type="project" value="TreeGrafter"/>
</dbReference>
<feature type="compositionally biased region" description="Low complexity" evidence="7">
    <location>
        <begin position="565"/>
        <end position="576"/>
    </location>
</feature>
<name>A0A5C3DXS4_9BASI</name>
<dbReference type="AlphaFoldDB" id="A0A5C3DXS4"/>
<feature type="region of interest" description="Disordered" evidence="7">
    <location>
        <begin position="104"/>
        <end position="226"/>
    </location>
</feature>
<feature type="compositionally biased region" description="Polar residues" evidence="7">
    <location>
        <begin position="117"/>
        <end position="133"/>
    </location>
</feature>
<evidence type="ECO:0000256" key="1">
    <source>
        <dbReference type="ARBA" id="ARBA00004141"/>
    </source>
</evidence>
<comment type="subcellular location">
    <subcellularLocation>
        <location evidence="1">Membrane</location>
        <topology evidence="1">Multi-pass membrane protein</topology>
    </subcellularLocation>
</comment>
<proteinExistence type="inferred from homology"/>
<dbReference type="SMART" id="SM00679">
    <property type="entry name" value="CTNS"/>
    <property type="match status" value="2"/>
</dbReference>
<evidence type="ECO:0000256" key="5">
    <source>
        <dbReference type="ARBA" id="ARBA00038039"/>
    </source>
</evidence>
<dbReference type="EMBL" id="OOIN01000005">
    <property type="protein sequence ID" value="SPO23022.1"/>
    <property type="molecule type" value="Genomic_DNA"/>
</dbReference>